<dbReference type="PANTHER" id="PTHR43283:SF7">
    <property type="entry name" value="BETA-LACTAMASE-RELATED DOMAIN-CONTAINING PROTEIN"/>
    <property type="match status" value="1"/>
</dbReference>
<dbReference type="KEGG" id="bcoh:BC6307_02365"/>
<dbReference type="Proteomes" id="UP000215224">
    <property type="component" value="Chromosome"/>
</dbReference>
<evidence type="ECO:0000313" key="2">
    <source>
        <dbReference type="EMBL" id="AST90208.1"/>
    </source>
</evidence>
<sequence>MKKLIILIPILLTAILLIFLYSGQAEKVITYPDGKWEVSTTHTFDEKRREGLYHALEKRPQIHTMLIIKDGKIIEDYGIGIDNNNTIKEINSATKSIMSMLIGIAIGEGHIESVHQSIEDFIPEIKEKDTYEDLKKITIRDLLTMRSGIKWGTGNEEMTGAVSDPIDYFISQPIDREPDRIFVYNTGGSDLLSVIIERATGKPTPNYAEEKLFNPLKIEKYTWNQFNGGFYRGGRGIALSPYEMAKIGYLMLQDGIWDGERIIPEGWVEESTAKYSNGDYFLAKGYGYQWVIGSHGREDYYFAAGALGQYIFVIPSNNLVVVFTGRFPDEEYPVHYALLRNYIIDYIN</sequence>
<dbReference type="AlphaFoldDB" id="A0A223KLG7"/>
<dbReference type="Gene3D" id="3.40.710.10">
    <property type="entry name" value="DD-peptidase/beta-lactamase superfamily"/>
    <property type="match status" value="1"/>
</dbReference>
<accession>A0A223KLG7</accession>
<dbReference type="EMBL" id="CP018866">
    <property type="protein sequence ID" value="AST90208.1"/>
    <property type="molecule type" value="Genomic_DNA"/>
</dbReference>
<evidence type="ECO:0000313" key="3">
    <source>
        <dbReference type="Proteomes" id="UP000215224"/>
    </source>
</evidence>
<feature type="domain" description="Beta-lactamase-related" evidence="1">
    <location>
        <begin position="65"/>
        <end position="323"/>
    </location>
</feature>
<gene>
    <name evidence="2" type="ORF">BC6307_02365</name>
</gene>
<dbReference type="PANTHER" id="PTHR43283">
    <property type="entry name" value="BETA-LACTAMASE-RELATED"/>
    <property type="match status" value="1"/>
</dbReference>
<name>A0A223KLG7_9BACI</name>
<dbReference type="SUPFAM" id="SSF56601">
    <property type="entry name" value="beta-lactamase/transpeptidase-like"/>
    <property type="match status" value="1"/>
</dbReference>
<dbReference type="STRING" id="1314751.GCA_001591425_05010"/>
<dbReference type="InterPro" id="IPR001466">
    <property type="entry name" value="Beta-lactam-related"/>
</dbReference>
<reference evidence="2 3" key="1">
    <citation type="submission" date="2016-12" db="EMBL/GenBank/DDBJ databases">
        <title>The whole genome sequencing and assembly of Bacillus cohnii DSM 6307T strain.</title>
        <authorList>
            <person name="Lee Y.-J."/>
            <person name="Yi H."/>
            <person name="Bahn Y.-S."/>
            <person name="Kim J.F."/>
            <person name="Lee D.-W."/>
        </authorList>
    </citation>
    <scope>NUCLEOTIDE SEQUENCE [LARGE SCALE GENOMIC DNA]</scope>
    <source>
        <strain evidence="2 3">DSM 6307</strain>
    </source>
</reference>
<organism evidence="2 3">
    <name type="scientific">Sutcliffiella cohnii</name>
    <dbReference type="NCBI Taxonomy" id="33932"/>
    <lineage>
        <taxon>Bacteria</taxon>
        <taxon>Bacillati</taxon>
        <taxon>Bacillota</taxon>
        <taxon>Bacilli</taxon>
        <taxon>Bacillales</taxon>
        <taxon>Bacillaceae</taxon>
        <taxon>Sutcliffiella</taxon>
    </lineage>
</organism>
<dbReference type="InterPro" id="IPR050789">
    <property type="entry name" value="Diverse_Enzym_Activities"/>
</dbReference>
<evidence type="ECO:0000259" key="1">
    <source>
        <dbReference type="Pfam" id="PF00144"/>
    </source>
</evidence>
<protein>
    <recommendedName>
        <fullName evidence="1">Beta-lactamase-related domain-containing protein</fullName>
    </recommendedName>
</protein>
<keyword evidence="3" id="KW-1185">Reference proteome</keyword>
<dbReference type="Pfam" id="PF00144">
    <property type="entry name" value="Beta-lactamase"/>
    <property type="match status" value="1"/>
</dbReference>
<dbReference type="InterPro" id="IPR012338">
    <property type="entry name" value="Beta-lactam/transpept-like"/>
</dbReference>
<dbReference type="RefSeq" id="WP_066422016.1">
    <property type="nucleotide sequence ID" value="NZ_CP018866.1"/>
</dbReference>
<proteinExistence type="predicted"/>